<dbReference type="EMBL" id="CAMXCT010001041">
    <property type="protein sequence ID" value="CAI3986052.1"/>
    <property type="molecule type" value="Genomic_DNA"/>
</dbReference>
<feature type="region of interest" description="Disordered" evidence="1">
    <location>
        <begin position="77"/>
        <end position="98"/>
    </location>
</feature>
<gene>
    <name evidence="2" type="ORF">C1SCF055_LOCUS13435</name>
</gene>
<dbReference type="Gene3D" id="1.20.5.2050">
    <property type="match status" value="1"/>
</dbReference>
<dbReference type="EMBL" id="CAMXCT030001041">
    <property type="protein sequence ID" value="CAL4773364.1"/>
    <property type="molecule type" value="Genomic_DNA"/>
</dbReference>
<feature type="compositionally biased region" description="Basic residues" evidence="1">
    <location>
        <begin position="394"/>
        <end position="404"/>
    </location>
</feature>
<dbReference type="EMBL" id="CAMXCT020001041">
    <property type="protein sequence ID" value="CAL1139427.1"/>
    <property type="molecule type" value="Genomic_DNA"/>
</dbReference>
<feature type="region of interest" description="Disordered" evidence="1">
    <location>
        <begin position="382"/>
        <end position="404"/>
    </location>
</feature>
<accession>A0A9P1C7F3</accession>
<sequence length="404" mass="45796">MESFEASGAAKRRRLTCRATPADGVKVKKERSAEHEVGPQRPENRMSKIEMNDLWMQLMRQTEDMENHIRRLAGCDRQESVTAEEPSFEKKEVADSVKVKNETGAPQEMMLSSADGSHDTQGLDVFESAGVPNEEATPRGEETKEAEVVMPAAEHPLLLAVEQQPAQLRRYWLAKQSGVPNIRWNCTNFAWKVNFPKVDSKGEFISWTSRGFAVKKFMVQGRSEAEADAAALEVAKIFRAELVEKGILREPRLKDPEFTSEVLGVSWGKKEKRWKVLLYTNKRKRISGGFFTEKAAAEAKARELREKHGLQLQVKPVPTLANLPVFRAKVPYPGVKWSVREQQWHAQCQVGGAHGMFRVKPKDHSEAELERSFKVAVAWKKKQEKEKQEMAVKPKAKPPKTKGR</sequence>
<feature type="region of interest" description="Disordered" evidence="1">
    <location>
        <begin position="1"/>
        <end position="48"/>
    </location>
</feature>
<keyword evidence="4" id="KW-1185">Reference proteome</keyword>
<evidence type="ECO:0000313" key="4">
    <source>
        <dbReference type="Proteomes" id="UP001152797"/>
    </source>
</evidence>
<proteinExistence type="predicted"/>
<feature type="compositionally biased region" description="Basic and acidic residues" evidence="1">
    <location>
        <begin position="25"/>
        <end position="48"/>
    </location>
</feature>
<evidence type="ECO:0000313" key="3">
    <source>
        <dbReference type="EMBL" id="CAL4773364.1"/>
    </source>
</evidence>
<dbReference type="Proteomes" id="UP001152797">
    <property type="component" value="Unassembled WGS sequence"/>
</dbReference>
<evidence type="ECO:0000313" key="2">
    <source>
        <dbReference type="EMBL" id="CAI3986052.1"/>
    </source>
</evidence>
<feature type="compositionally biased region" description="Basic and acidic residues" evidence="1">
    <location>
        <begin position="87"/>
        <end position="98"/>
    </location>
</feature>
<dbReference type="OrthoDB" id="427764at2759"/>
<organism evidence="2">
    <name type="scientific">Cladocopium goreaui</name>
    <dbReference type="NCBI Taxonomy" id="2562237"/>
    <lineage>
        <taxon>Eukaryota</taxon>
        <taxon>Sar</taxon>
        <taxon>Alveolata</taxon>
        <taxon>Dinophyceae</taxon>
        <taxon>Suessiales</taxon>
        <taxon>Symbiodiniaceae</taxon>
        <taxon>Cladocopium</taxon>
    </lineage>
</organism>
<evidence type="ECO:0000256" key="1">
    <source>
        <dbReference type="SAM" id="MobiDB-lite"/>
    </source>
</evidence>
<comment type="caution">
    <text evidence="2">The sequence shown here is derived from an EMBL/GenBank/DDBJ whole genome shotgun (WGS) entry which is preliminary data.</text>
</comment>
<name>A0A9P1C7F3_9DINO</name>
<feature type="compositionally biased region" description="Basic and acidic residues" evidence="1">
    <location>
        <begin position="382"/>
        <end position="392"/>
    </location>
</feature>
<protein>
    <submittedName>
        <fullName evidence="3">AP2/ERF domain-containing protein</fullName>
    </submittedName>
</protein>
<reference evidence="2" key="1">
    <citation type="submission" date="2022-10" db="EMBL/GenBank/DDBJ databases">
        <authorList>
            <person name="Chen Y."/>
            <person name="Dougan E. K."/>
            <person name="Chan C."/>
            <person name="Rhodes N."/>
            <person name="Thang M."/>
        </authorList>
    </citation>
    <scope>NUCLEOTIDE SEQUENCE</scope>
</reference>
<dbReference type="AlphaFoldDB" id="A0A9P1C7F3"/>
<reference evidence="3 4" key="2">
    <citation type="submission" date="2024-05" db="EMBL/GenBank/DDBJ databases">
        <authorList>
            <person name="Chen Y."/>
            <person name="Shah S."/>
            <person name="Dougan E. K."/>
            <person name="Thang M."/>
            <person name="Chan C."/>
        </authorList>
    </citation>
    <scope>NUCLEOTIDE SEQUENCE [LARGE SCALE GENOMIC DNA]</scope>
</reference>